<dbReference type="EMBL" id="WELI01000003">
    <property type="protein sequence ID" value="KAB7731123.1"/>
    <property type="molecule type" value="Genomic_DNA"/>
</dbReference>
<name>A0A7J5U051_9BACT</name>
<feature type="chain" id="PRO_5029689749" evidence="1">
    <location>
        <begin position="20"/>
        <end position="239"/>
    </location>
</feature>
<evidence type="ECO:0000313" key="3">
    <source>
        <dbReference type="Proteomes" id="UP000488299"/>
    </source>
</evidence>
<protein>
    <submittedName>
        <fullName evidence="2">Outer membrane lipoprotein-sorting protein</fullName>
    </submittedName>
</protein>
<dbReference type="Proteomes" id="UP000488299">
    <property type="component" value="Unassembled WGS sequence"/>
</dbReference>
<proteinExistence type="predicted"/>
<keyword evidence="3" id="KW-1185">Reference proteome</keyword>
<sequence>MKKVLLMGAFLMSALTIQAQTADEVIEKYIAARGGADKLKGVKSVRMETSTSLMGNDIKSVSTIVAGKGMRSDATVMGQTITQAFDGTKGWMVNPLAGSNDPQEIPAEMSKSLADQLDLTGPIVDYKAKGNKVEMLGKEAVDGKDTYKLQLTRPDGTVITHFINTTSYLDHKVTSKTKVNGQEVEGEVYFDDYRAVDGVKFPFLNEMSNPQFGRMKIKVEKIEVNPTVDEAIFKMPAKK</sequence>
<organism evidence="2 3">
    <name type="scientific">Rudanella paleaurantiibacter</name>
    <dbReference type="NCBI Taxonomy" id="2614655"/>
    <lineage>
        <taxon>Bacteria</taxon>
        <taxon>Pseudomonadati</taxon>
        <taxon>Bacteroidota</taxon>
        <taxon>Cytophagia</taxon>
        <taxon>Cytophagales</taxon>
        <taxon>Cytophagaceae</taxon>
        <taxon>Rudanella</taxon>
    </lineage>
</organism>
<feature type="signal peptide" evidence="1">
    <location>
        <begin position="1"/>
        <end position="19"/>
    </location>
</feature>
<gene>
    <name evidence="2" type="ORF">F5984_09940</name>
</gene>
<accession>A0A7J5U051</accession>
<dbReference type="AlphaFoldDB" id="A0A7J5U051"/>
<keyword evidence="1" id="KW-0732">Signal</keyword>
<keyword evidence="2" id="KW-0449">Lipoprotein</keyword>
<dbReference type="RefSeq" id="WP_152124107.1">
    <property type="nucleotide sequence ID" value="NZ_WELI01000003.1"/>
</dbReference>
<evidence type="ECO:0000256" key="1">
    <source>
        <dbReference type="SAM" id="SignalP"/>
    </source>
</evidence>
<evidence type="ECO:0000313" key="2">
    <source>
        <dbReference type="EMBL" id="KAB7731123.1"/>
    </source>
</evidence>
<reference evidence="2 3" key="1">
    <citation type="submission" date="2019-10" db="EMBL/GenBank/DDBJ databases">
        <title>Rudanella paleaurantiibacter sp. nov., isolated from sludge.</title>
        <authorList>
            <person name="Xu S.Q."/>
        </authorList>
    </citation>
    <scope>NUCLEOTIDE SEQUENCE [LARGE SCALE GENOMIC DNA]</scope>
    <source>
        <strain evidence="2 3">HX-22-17</strain>
    </source>
</reference>
<comment type="caution">
    <text evidence="2">The sequence shown here is derived from an EMBL/GenBank/DDBJ whole genome shotgun (WGS) entry which is preliminary data.</text>
</comment>
<dbReference type="Gene3D" id="2.50.20.10">
    <property type="entry name" value="Lipoprotein localisation LolA/LolB/LppX"/>
    <property type="match status" value="1"/>
</dbReference>